<feature type="region of interest" description="Disordered" evidence="1">
    <location>
        <begin position="150"/>
        <end position="177"/>
    </location>
</feature>
<accession>A0A2K4Y4V8</accession>
<protein>
    <recommendedName>
        <fullName evidence="4">Beta-xylosidase</fullName>
    </recommendedName>
</protein>
<evidence type="ECO:0008006" key="4">
    <source>
        <dbReference type="Google" id="ProtNLM"/>
    </source>
</evidence>
<dbReference type="RefSeq" id="WP_096284108.1">
    <property type="nucleotide sequence ID" value="NZ_FXEG02000002.1"/>
</dbReference>
<name>A0A2K4Y4V8_9MYCO</name>
<gene>
    <name evidence="2" type="ORF">MAAFP003_485</name>
</gene>
<proteinExistence type="predicted"/>
<dbReference type="Proteomes" id="UP000236318">
    <property type="component" value="Unassembled WGS sequence"/>
</dbReference>
<dbReference type="AlphaFoldDB" id="A0A2K4Y4V8"/>
<comment type="caution">
    <text evidence="2">The sequence shown here is derived from an EMBL/GenBank/DDBJ whole genome shotgun (WGS) entry which is preliminary data.</text>
</comment>
<feature type="compositionally biased region" description="Pro residues" evidence="1">
    <location>
        <begin position="168"/>
        <end position="177"/>
    </location>
</feature>
<evidence type="ECO:0000256" key="1">
    <source>
        <dbReference type="SAM" id="MobiDB-lite"/>
    </source>
</evidence>
<dbReference type="EMBL" id="FXEG02000002">
    <property type="protein sequence ID" value="SOX51824.1"/>
    <property type="molecule type" value="Genomic_DNA"/>
</dbReference>
<sequence length="177" mass="16197">MTIFDRFNIGIVASAGLCGAAIALSPDAAAVPYMTGGGACMYGQAGEAGAPAAGPVGAGGAAGAAAPCAAPLTDMAGVPMVVPGPGIVPVPAGAPLIALGPPVPVVPPLPFAPPVPIGAPLPLGAPLVALGGVADGLPVAPLIDMSGVKDAPTGPAPTGGPVAGQPVSPGPSPVHGG</sequence>
<evidence type="ECO:0000313" key="3">
    <source>
        <dbReference type="Proteomes" id="UP000236318"/>
    </source>
</evidence>
<evidence type="ECO:0000313" key="2">
    <source>
        <dbReference type="EMBL" id="SOX51824.1"/>
    </source>
</evidence>
<organism evidence="2 3">
    <name type="scientific">Mycobacterium ahvazicum</name>
    <dbReference type="NCBI Taxonomy" id="1964395"/>
    <lineage>
        <taxon>Bacteria</taxon>
        <taxon>Bacillati</taxon>
        <taxon>Actinomycetota</taxon>
        <taxon>Actinomycetes</taxon>
        <taxon>Mycobacteriales</taxon>
        <taxon>Mycobacteriaceae</taxon>
        <taxon>Mycobacterium</taxon>
        <taxon>Mycobacterium simiae complex</taxon>
    </lineage>
</organism>
<reference evidence="2" key="1">
    <citation type="submission" date="2018-01" db="EMBL/GenBank/DDBJ databases">
        <authorList>
            <consortium name="Urmite Genomes"/>
        </authorList>
    </citation>
    <scope>NUCLEOTIDE SEQUENCE [LARGE SCALE GENOMIC DNA]</scope>
    <source>
        <strain evidence="2">AFP003</strain>
    </source>
</reference>
<keyword evidence="3" id="KW-1185">Reference proteome</keyword>
<dbReference type="OrthoDB" id="4753900at2"/>